<organism evidence="8 9">
    <name type="scientific">Colocasia esculenta</name>
    <name type="common">Wild taro</name>
    <name type="synonym">Arum esculentum</name>
    <dbReference type="NCBI Taxonomy" id="4460"/>
    <lineage>
        <taxon>Eukaryota</taxon>
        <taxon>Viridiplantae</taxon>
        <taxon>Streptophyta</taxon>
        <taxon>Embryophyta</taxon>
        <taxon>Tracheophyta</taxon>
        <taxon>Spermatophyta</taxon>
        <taxon>Magnoliopsida</taxon>
        <taxon>Liliopsida</taxon>
        <taxon>Araceae</taxon>
        <taxon>Aroideae</taxon>
        <taxon>Colocasieae</taxon>
        <taxon>Colocasia</taxon>
    </lineage>
</organism>
<dbReference type="InterPro" id="IPR000571">
    <property type="entry name" value="Znf_CCCH"/>
</dbReference>
<accession>A0A843UFN6</accession>
<dbReference type="Gene3D" id="4.10.1000.10">
    <property type="entry name" value="Zinc finger, CCCH-type"/>
    <property type="match status" value="1"/>
</dbReference>
<protein>
    <recommendedName>
        <fullName evidence="7">C3H1-type domain-containing protein</fullName>
    </recommendedName>
</protein>
<dbReference type="PROSITE" id="PS50103">
    <property type="entry name" value="ZF_C3H1"/>
    <property type="match status" value="1"/>
</dbReference>
<feature type="non-terminal residue" evidence="8">
    <location>
        <position position="161"/>
    </location>
</feature>
<evidence type="ECO:0000256" key="6">
    <source>
        <dbReference type="SAM" id="SignalP"/>
    </source>
</evidence>
<keyword evidence="6" id="KW-0732">Signal</keyword>
<proteinExistence type="predicted"/>
<feature type="compositionally biased region" description="Polar residues" evidence="5">
    <location>
        <begin position="138"/>
        <end position="150"/>
    </location>
</feature>
<evidence type="ECO:0000256" key="1">
    <source>
        <dbReference type="ARBA" id="ARBA00022723"/>
    </source>
</evidence>
<evidence type="ECO:0000313" key="8">
    <source>
        <dbReference type="EMBL" id="MQL80003.1"/>
    </source>
</evidence>
<feature type="domain" description="C3H1-type" evidence="7">
    <location>
        <begin position="26"/>
        <end position="54"/>
    </location>
</feature>
<keyword evidence="3 4" id="KW-0862">Zinc</keyword>
<dbReference type="Proteomes" id="UP000652761">
    <property type="component" value="Unassembled WGS sequence"/>
</dbReference>
<feature type="signal peptide" evidence="6">
    <location>
        <begin position="1"/>
        <end position="18"/>
    </location>
</feature>
<dbReference type="EMBL" id="NMUH01000486">
    <property type="protein sequence ID" value="MQL80003.1"/>
    <property type="molecule type" value="Genomic_DNA"/>
</dbReference>
<feature type="zinc finger region" description="C3H1-type" evidence="4">
    <location>
        <begin position="26"/>
        <end position="54"/>
    </location>
</feature>
<reference evidence="8" key="1">
    <citation type="submission" date="2017-07" db="EMBL/GenBank/DDBJ databases">
        <title>Taro Niue Genome Assembly and Annotation.</title>
        <authorList>
            <person name="Atibalentja N."/>
            <person name="Keating K."/>
            <person name="Fields C.J."/>
        </authorList>
    </citation>
    <scope>NUCLEOTIDE SEQUENCE</scope>
    <source>
        <strain evidence="8">Niue_2</strain>
        <tissue evidence="8">Leaf</tissue>
    </source>
</reference>
<comment type="caution">
    <text evidence="8">The sequence shown here is derived from an EMBL/GenBank/DDBJ whole genome shotgun (WGS) entry which is preliminary data.</text>
</comment>
<evidence type="ECO:0000256" key="3">
    <source>
        <dbReference type="ARBA" id="ARBA00022833"/>
    </source>
</evidence>
<evidence type="ECO:0000256" key="2">
    <source>
        <dbReference type="ARBA" id="ARBA00022771"/>
    </source>
</evidence>
<evidence type="ECO:0000256" key="4">
    <source>
        <dbReference type="PROSITE-ProRule" id="PRU00723"/>
    </source>
</evidence>
<feature type="chain" id="PRO_5032783608" description="C3H1-type domain-containing protein" evidence="6">
    <location>
        <begin position="19"/>
        <end position="161"/>
    </location>
</feature>
<dbReference type="InterPro" id="IPR036855">
    <property type="entry name" value="Znf_CCCH_sf"/>
</dbReference>
<dbReference type="SMART" id="SM00356">
    <property type="entry name" value="ZnF_C3H1"/>
    <property type="match status" value="1"/>
</dbReference>
<dbReference type="GO" id="GO:0008270">
    <property type="term" value="F:zinc ion binding"/>
    <property type="evidence" value="ECO:0007669"/>
    <property type="project" value="UniProtKB-KW"/>
</dbReference>
<keyword evidence="9" id="KW-1185">Reference proteome</keyword>
<dbReference type="OrthoDB" id="20729at2759"/>
<keyword evidence="1 4" id="KW-0479">Metal-binding</keyword>
<name>A0A843UFN6_COLES</name>
<dbReference type="SUPFAM" id="SSF90229">
    <property type="entry name" value="CCCH zinc finger"/>
    <property type="match status" value="1"/>
</dbReference>
<feature type="region of interest" description="Disordered" evidence="5">
    <location>
        <begin position="135"/>
        <end position="161"/>
    </location>
</feature>
<evidence type="ECO:0000256" key="5">
    <source>
        <dbReference type="SAM" id="MobiDB-lite"/>
    </source>
</evidence>
<dbReference type="AlphaFoldDB" id="A0A843UFN6"/>
<evidence type="ECO:0000313" key="9">
    <source>
        <dbReference type="Proteomes" id="UP000652761"/>
    </source>
</evidence>
<dbReference type="Pfam" id="PF00642">
    <property type="entry name" value="zf-CCCH"/>
    <property type="match status" value="1"/>
</dbReference>
<evidence type="ECO:0000259" key="7">
    <source>
        <dbReference type="PROSITE" id="PS50103"/>
    </source>
</evidence>
<gene>
    <name evidence="8" type="ORF">Taro_012438</name>
</gene>
<keyword evidence="2 4" id="KW-0863">Zinc-finger</keyword>
<sequence length="161" mass="16271">DHSANGFVLLFCADWLHGDTVCLLSGHGAPSCTFFAQHGVCKFGPSCKFDHPMAILSYSPSASSLADVPVAPYPVGLSGGILAPSSSSTDLRHEFVAGASNKDSFSTQILSSGNTSSSSIGSIVSKDGIASHSLVQAPLQSSAPSTTSGSIGHGGEVTSSR</sequence>